<evidence type="ECO:0000256" key="2">
    <source>
        <dbReference type="ARBA" id="ARBA00009695"/>
    </source>
</evidence>
<evidence type="ECO:0000256" key="1">
    <source>
        <dbReference type="ARBA" id="ARBA00004496"/>
    </source>
</evidence>
<name>A0A558R2V6_9SPHN</name>
<evidence type="ECO:0000313" key="7">
    <source>
        <dbReference type="EMBL" id="TVV73706.1"/>
    </source>
</evidence>
<comment type="caution">
    <text evidence="7">The sequence shown here is derived from an EMBL/GenBank/DDBJ whole genome shotgun (WGS) entry which is preliminary data.</text>
</comment>
<accession>A0A558R2V6</accession>
<dbReference type="Gene3D" id="1.10.10.10">
    <property type="entry name" value="Winged helix-like DNA-binding domain superfamily/Winged helix DNA-binding domain"/>
    <property type="match status" value="1"/>
</dbReference>
<sequence>MPRRPPDPDRQRVIPPLDGAGLERLALAYVGRYATTRAKLRAYLLRKLGERGWGGEGAPPVEPLIARCADYGYVDDRQFATMRAAALSRRGYGPRRVGDALRAAGVEPDDAAPARATAGDDALATALAYARRRRIGPHAPAPLDPDRRRKALAAMLRAGHDFTIARRIIEMAPGDIPDETAETDGKMSLNEDDGTWF</sequence>
<dbReference type="InterPro" id="IPR053924">
    <property type="entry name" value="RecX_HTH_2nd"/>
</dbReference>
<comment type="similarity">
    <text evidence="2">Belongs to the RecX family.</text>
</comment>
<proteinExistence type="inferred from homology"/>
<dbReference type="RefSeq" id="WP_145151841.1">
    <property type="nucleotide sequence ID" value="NZ_VNIM01000043.1"/>
</dbReference>
<dbReference type="EMBL" id="VNIM01000043">
    <property type="protein sequence ID" value="TVV73706.1"/>
    <property type="molecule type" value="Genomic_DNA"/>
</dbReference>
<dbReference type="GO" id="GO:0005737">
    <property type="term" value="C:cytoplasm"/>
    <property type="evidence" value="ECO:0007669"/>
    <property type="project" value="UniProtKB-SubCell"/>
</dbReference>
<organism evidence="7 8">
    <name type="scientific">Alterirhizorhabdus solaris</name>
    <dbReference type="NCBI Taxonomy" id="2529389"/>
    <lineage>
        <taxon>Bacteria</taxon>
        <taxon>Pseudomonadati</taxon>
        <taxon>Pseudomonadota</taxon>
        <taxon>Alphaproteobacteria</taxon>
        <taxon>Sphingomonadales</taxon>
        <taxon>Rhizorhabdaceae</taxon>
        <taxon>Alterirhizorhabdus</taxon>
    </lineage>
</organism>
<gene>
    <name evidence="7" type="ORF">FOY91_11690</name>
</gene>
<keyword evidence="4" id="KW-0963">Cytoplasm</keyword>
<feature type="domain" description="RecX second three-helical" evidence="6">
    <location>
        <begin position="75"/>
        <end position="112"/>
    </location>
</feature>
<protein>
    <recommendedName>
        <fullName evidence="3">Regulatory protein RecX</fullName>
    </recommendedName>
</protein>
<evidence type="ECO:0000313" key="8">
    <source>
        <dbReference type="Proteomes" id="UP000318681"/>
    </source>
</evidence>
<dbReference type="OrthoDB" id="7432442at2"/>
<dbReference type="InterPro" id="IPR036388">
    <property type="entry name" value="WH-like_DNA-bd_sf"/>
</dbReference>
<evidence type="ECO:0000256" key="3">
    <source>
        <dbReference type="ARBA" id="ARBA00018111"/>
    </source>
</evidence>
<dbReference type="Pfam" id="PF02631">
    <property type="entry name" value="RecX_HTH2"/>
    <property type="match status" value="1"/>
</dbReference>
<dbReference type="Proteomes" id="UP000318681">
    <property type="component" value="Unassembled WGS sequence"/>
</dbReference>
<feature type="region of interest" description="Disordered" evidence="5">
    <location>
        <begin position="176"/>
        <end position="197"/>
    </location>
</feature>
<evidence type="ECO:0000256" key="5">
    <source>
        <dbReference type="SAM" id="MobiDB-lite"/>
    </source>
</evidence>
<dbReference type="AlphaFoldDB" id="A0A558R2V6"/>
<keyword evidence="8" id="KW-1185">Reference proteome</keyword>
<comment type="subcellular location">
    <subcellularLocation>
        <location evidence="1">Cytoplasm</location>
    </subcellularLocation>
</comment>
<reference evidence="7 8" key="1">
    <citation type="submission" date="2019-07" db="EMBL/GenBank/DDBJ databases">
        <title>Sphingomonas solaris sp. nov., isolated from a solar panel from Boston, Massachusetts.</title>
        <authorList>
            <person name="Tanner K."/>
            <person name="Pascual J."/>
            <person name="Mancuso C."/>
            <person name="Pereto J."/>
            <person name="Khalil A."/>
            <person name="Vilanova C."/>
        </authorList>
    </citation>
    <scope>NUCLEOTIDE SEQUENCE [LARGE SCALE GENOMIC DNA]</scope>
    <source>
        <strain evidence="7 8">R4DWN</strain>
    </source>
</reference>
<evidence type="ECO:0000256" key="4">
    <source>
        <dbReference type="ARBA" id="ARBA00022490"/>
    </source>
</evidence>
<evidence type="ECO:0000259" key="6">
    <source>
        <dbReference type="Pfam" id="PF02631"/>
    </source>
</evidence>